<dbReference type="InterPro" id="IPR011010">
    <property type="entry name" value="DNA_brk_join_enz"/>
</dbReference>
<organism evidence="8 9">
    <name type="scientific">Pseudodesulfovibrio nedwellii</name>
    <dbReference type="NCBI Taxonomy" id="2973072"/>
    <lineage>
        <taxon>Bacteria</taxon>
        <taxon>Pseudomonadati</taxon>
        <taxon>Thermodesulfobacteriota</taxon>
        <taxon>Desulfovibrionia</taxon>
        <taxon>Desulfovibrionales</taxon>
        <taxon>Desulfovibrionaceae</taxon>
    </lineage>
</organism>
<proteinExistence type="inferred from homology"/>
<dbReference type="Pfam" id="PF13102">
    <property type="entry name" value="Phage_int_SAM_5"/>
    <property type="match status" value="1"/>
</dbReference>
<evidence type="ECO:0000256" key="1">
    <source>
        <dbReference type="ARBA" id="ARBA00008857"/>
    </source>
</evidence>
<dbReference type="PROSITE" id="PS51898">
    <property type="entry name" value="TYR_RECOMBINASE"/>
    <property type="match status" value="1"/>
</dbReference>
<dbReference type="PROSITE" id="PS51900">
    <property type="entry name" value="CB"/>
    <property type="match status" value="1"/>
</dbReference>
<dbReference type="Proteomes" id="UP001317742">
    <property type="component" value="Chromosome"/>
</dbReference>
<evidence type="ECO:0000256" key="3">
    <source>
        <dbReference type="ARBA" id="ARBA00023125"/>
    </source>
</evidence>
<name>A0ABM8B4U1_9BACT</name>
<dbReference type="Gene3D" id="1.10.150.130">
    <property type="match status" value="1"/>
</dbReference>
<evidence type="ECO:0000259" key="6">
    <source>
        <dbReference type="PROSITE" id="PS51898"/>
    </source>
</evidence>
<accession>A0ABM8B4U1</accession>
<gene>
    <name evidence="8" type="ORF">SYK_31320</name>
</gene>
<evidence type="ECO:0000313" key="8">
    <source>
        <dbReference type="EMBL" id="BDQ38772.1"/>
    </source>
</evidence>
<keyword evidence="2" id="KW-0229">DNA integration</keyword>
<protein>
    <submittedName>
        <fullName evidence="8">Integrase</fullName>
    </submittedName>
</protein>
<dbReference type="InterPro" id="IPR044068">
    <property type="entry name" value="CB"/>
</dbReference>
<dbReference type="Gene3D" id="1.10.443.10">
    <property type="entry name" value="Intergrase catalytic core"/>
    <property type="match status" value="1"/>
</dbReference>
<dbReference type="PANTHER" id="PTHR30349">
    <property type="entry name" value="PHAGE INTEGRASE-RELATED"/>
    <property type="match status" value="1"/>
</dbReference>
<dbReference type="CDD" id="cd00796">
    <property type="entry name" value="INT_Rci_Hp1_C"/>
    <property type="match status" value="1"/>
</dbReference>
<dbReference type="InterPro" id="IPR002104">
    <property type="entry name" value="Integrase_catalytic"/>
</dbReference>
<dbReference type="InterPro" id="IPR010998">
    <property type="entry name" value="Integrase_recombinase_N"/>
</dbReference>
<evidence type="ECO:0000313" key="9">
    <source>
        <dbReference type="Proteomes" id="UP001317742"/>
    </source>
</evidence>
<comment type="similarity">
    <text evidence="1">Belongs to the 'phage' integrase family.</text>
</comment>
<keyword evidence="9" id="KW-1185">Reference proteome</keyword>
<evidence type="ECO:0000259" key="7">
    <source>
        <dbReference type="PROSITE" id="PS51900"/>
    </source>
</evidence>
<dbReference type="InterPro" id="IPR025269">
    <property type="entry name" value="SAM-like_dom"/>
</dbReference>
<dbReference type="InterPro" id="IPR050090">
    <property type="entry name" value="Tyrosine_recombinase_XerCD"/>
</dbReference>
<feature type="domain" description="Tyr recombinase" evidence="6">
    <location>
        <begin position="165"/>
        <end position="329"/>
    </location>
</feature>
<dbReference type="SUPFAM" id="SSF56349">
    <property type="entry name" value="DNA breaking-rejoining enzymes"/>
    <property type="match status" value="1"/>
</dbReference>
<sequence length="335" mass="39037">MTIGIMGLRKPFKRGKYWYCEINRRRVSLRTSEKFEATQIFNGLKREYLAGRLEELQSECKTTLGEFADEYLEWAESTQKIRTFRANRLALDKLLAVAERSKKLDQLNFKPLDALVAKGKKGKLKTSSINNHIRHVRALFNKAVDWGLVEKNPFRGFKELKSEPRPPAFLSAKECVELISSIEDMELRRFVTASLYTGRRRGELFYLKWSDVDFERDCYLVRKSKTHLVRSYPMHPEFRALLKSFDDRQGRVFKRWEHPDTVTGLVKQALINAGHPEMRLHDLRHTFASNLAEAGESLQAIGELLGHTDKRTTEIYAHLSDQHLRDSLKRLKLNV</sequence>
<evidence type="ECO:0000256" key="5">
    <source>
        <dbReference type="PROSITE-ProRule" id="PRU01248"/>
    </source>
</evidence>
<dbReference type="EMBL" id="AP026709">
    <property type="protein sequence ID" value="BDQ38772.1"/>
    <property type="molecule type" value="Genomic_DNA"/>
</dbReference>
<dbReference type="Pfam" id="PF00589">
    <property type="entry name" value="Phage_integrase"/>
    <property type="match status" value="1"/>
</dbReference>
<feature type="domain" description="Core-binding (CB)" evidence="7">
    <location>
        <begin position="62"/>
        <end position="144"/>
    </location>
</feature>
<evidence type="ECO:0000256" key="2">
    <source>
        <dbReference type="ARBA" id="ARBA00022908"/>
    </source>
</evidence>
<dbReference type="InterPro" id="IPR013762">
    <property type="entry name" value="Integrase-like_cat_sf"/>
</dbReference>
<reference evidence="8 9" key="1">
    <citation type="submission" date="2022-08" db="EMBL/GenBank/DDBJ databases">
        <title>Genome Sequence of the sulphate-reducing bacterium, Pseudodesulfovibrio sp. SYK.</title>
        <authorList>
            <person name="Kondo R."/>
            <person name="Kataoka T."/>
        </authorList>
    </citation>
    <scope>NUCLEOTIDE SEQUENCE [LARGE SCALE GENOMIC DNA]</scope>
    <source>
        <strain evidence="8 9">SYK</strain>
    </source>
</reference>
<keyword evidence="3 5" id="KW-0238">DNA-binding</keyword>
<evidence type="ECO:0000256" key="4">
    <source>
        <dbReference type="ARBA" id="ARBA00023172"/>
    </source>
</evidence>
<keyword evidence="4" id="KW-0233">DNA recombination</keyword>
<dbReference type="RefSeq" id="WP_281761267.1">
    <property type="nucleotide sequence ID" value="NZ_AP026709.1"/>
</dbReference>
<dbReference type="PANTHER" id="PTHR30349:SF64">
    <property type="entry name" value="PROPHAGE INTEGRASE INTD-RELATED"/>
    <property type="match status" value="1"/>
</dbReference>